<protein>
    <submittedName>
        <fullName evidence="1">Uncharacterized protein</fullName>
    </submittedName>
</protein>
<dbReference type="EMBL" id="KQ976647">
    <property type="protein sequence ID" value="KYM78651.1"/>
    <property type="molecule type" value="Genomic_DNA"/>
</dbReference>
<reference evidence="1 2" key="1">
    <citation type="submission" date="2015-09" db="EMBL/GenBank/DDBJ databases">
        <title>Atta colombica WGS genome.</title>
        <authorList>
            <person name="Nygaard S."/>
            <person name="Hu H."/>
            <person name="Boomsma J."/>
            <person name="Zhang G."/>
        </authorList>
    </citation>
    <scope>NUCLEOTIDE SEQUENCE [LARGE SCALE GENOMIC DNA]</scope>
    <source>
        <strain evidence="1">Treedump-2</strain>
        <tissue evidence="1">Whole body</tissue>
    </source>
</reference>
<organism evidence="1 2">
    <name type="scientific">Atta colombica</name>
    <dbReference type="NCBI Taxonomy" id="520822"/>
    <lineage>
        <taxon>Eukaryota</taxon>
        <taxon>Metazoa</taxon>
        <taxon>Ecdysozoa</taxon>
        <taxon>Arthropoda</taxon>
        <taxon>Hexapoda</taxon>
        <taxon>Insecta</taxon>
        <taxon>Pterygota</taxon>
        <taxon>Neoptera</taxon>
        <taxon>Endopterygota</taxon>
        <taxon>Hymenoptera</taxon>
        <taxon>Apocrita</taxon>
        <taxon>Aculeata</taxon>
        <taxon>Formicoidea</taxon>
        <taxon>Formicidae</taxon>
        <taxon>Myrmicinae</taxon>
        <taxon>Atta</taxon>
    </lineage>
</organism>
<accession>A0A151HZT3</accession>
<dbReference type="AlphaFoldDB" id="A0A151HZT3"/>
<dbReference type="Proteomes" id="UP000078540">
    <property type="component" value="Unassembled WGS sequence"/>
</dbReference>
<name>A0A151HZT3_9HYME</name>
<evidence type="ECO:0000313" key="1">
    <source>
        <dbReference type="EMBL" id="KYM78651.1"/>
    </source>
</evidence>
<gene>
    <name evidence="1" type="ORF">ALC53_10922</name>
</gene>
<keyword evidence="2" id="KW-1185">Reference proteome</keyword>
<proteinExistence type="predicted"/>
<sequence>MPMGARNLKSWKRNYMPDSVADIITVATAIEELLKIQSLKRKVDDLKEMMTMSKIPDKAFADCNKRKTQKKNAKIRLI</sequence>
<evidence type="ECO:0000313" key="2">
    <source>
        <dbReference type="Proteomes" id="UP000078540"/>
    </source>
</evidence>